<dbReference type="PANTHER" id="PTHR24006">
    <property type="entry name" value="UBIQUITIN CARBOXYL-TERMINAL HYDROLASE"/>
    <property type="match status" value="1"/>
</dbReference>
<dbReference type="OMA" id="QEMPICH"/>
<dbReference type="AlphaFoldDB" id="A0A0N4XEZ6"/>
<evidence type="ECO:0000256" key="7">
    <source>
        <dbReference type="ARBA" id="ARBA00022801"/>
    </source>
</evidence>
<keyword evidence="9" id="KW-0539">Nucleus</keyword>
<dbReference type="SUPFAM" id="SSF54001">
    <property type="entry name" value="Cysteine proteinases"/>
    <property type="match status" value="1"/>
</dbReference>
<dbReference type="PROSITE" id="PS00973">
    <property type="entry name" value="USP_2"/>
    <property type="match status" value="1"/>
</dbReference>
<evidence type="ECO:0000256" key="8">
    <source>
        <dbReference type="ARBA" id="ARBA00022807"/>
    </source>
</evidence>
<dbReference type="STRING" id="27835.A0A0N4XEZ6"/>
<comment type="similarity">
    <text evidence="3">Belongs to the peptidase C19 family.</text>
</comment>
<organism evidence="14">
    <name type="scientific">Nippostrongylus brasiliensis</name>
    <name type="common">Rat hookworm</name>
    <dbReference type="NCBI Taxonomy" id="27835"/>
    <lineage>
        <taxon>Eukaryota</taxon>
        <taxon>Metazoa</taxon>
        <taxon>Ecdysozoa</taxon>
        <taxon>Nematoda</taxon>
        <taxon>Chromadorea</taxon>
        <taxon>Rhabditida</taxon>
        <taxon>Rhabditina</taxon>
        <taxon>Rhabditomorpha</taxon>
        <taxon>Strongyloidea</taxon>
        <taxon>Heligmosomidae</taxon>
        <taxon>Nippostrongylus</taxon>
    </lineage>
</organism>
<protein>
    <recommendedName>
        <fullName evidence="4">ubiquitinyl hydrolase 1</fullName>
        <ecNumber evidence="4">3.4.19.12</ecNumber>
    </recommendedName>
</protein>
<dbReference type="GO" id="GO:0005829">
    <property type="term" value="C:cytosol"/>
    <property type="evidence" value="ECO:0007669"/>
    <property type="project" value="TreeGrafter"/>
</dbReference>
<feature type="domain" description="USP" evidence="11">
    <location>
        <begin position="68"/>
        <end position="379"/>
    </location>
</feature>
<feature type="compositionally biased region" description="Polar residues" evidence="10">
    <location>
        <begin position="437"/>
        <end position="452"/>
    </location>
</feature>
<dbReference type="GO" id="GO:0005634">
    <property type="term" value="C:nucleus"/>
    <property type="evidence" value="ECO:0007669"/>
    <property type="project" value="UniProtKB-SubCell"/>
</dbReference>
<evidence type="ECO:0000256" key="6">
    <source>
        <dbReference type="ARBA" id="ARBA00022786"/>
    </source>
</evidence>
<keyword evidence="6" id="KW-0833">Ubl conjugation pathway</keyword>
<dbReference type="EC" id="3.4.19.12" evidence="4"/>
<evidence type="ECO:0000313" key="14">
    <source>
        <dbReference type="WBParaSite" id="NBR_0000109801-mRNA-1"/>
    </source>
</evidence>
<sequence length="589" mass="67636">MEAAVALPNDDITFEQAWIIHKLDCLGCLLHDVHNPKSTNCRDNPYCIKRLGLEKFEKLIKTEKLNTAKVEEVFSRFPPVSNVSVQVWYNDPVFRQIIFDWRPSPDYERPPPPAMDVEAVMNSLQHLFYTMQTTPFEDTDDNRHFTGALRLGNEQQDAQEFSLVLFDALDRNLPKHPHGEEIRQRIRERYATVLPTVTSMKNALQGSTTQRIWCSCGKESSRSSPFTALQLNIDGFKTLGEVLDAFFGAEVLEDYLCDECNKRGCVKRQTLPEKLPPVIMLQLNRYVFDVNGRNRKLKTPIIYPRELSARSFHLNISKYDDFDYELFAVMIHEGDNTYCGHYYDLVRHPFTGTWYKYNDEVSGKRLTLNIETIAKSEKRLNDLTLRYAQLNALFDVLETHADRYKSPKDVAFLPTKLLSDILEKEYAAVVPTDEKTSTPTPDATNSLEVSLNDSKESTSGRRPIRASRLRTIRHSIARQLSPQEMPICHHGRLFVDSVLFGDVKAVSRVTAESLLSQYGIMTKIKYDSNSTEEPHPLLTGSDICVDCVKELRREGQFRDSLESHVRLANRIFKDKSRFVALSFGNLTIF</sequence>
<evidence type="ECO:0000256" key="2">
    <source>
        <dbReference type="ARBA" id="ARBA00004123"/>
    </source>
</evidence>
<keyword evidence="13" id="KW-1185">Reference proteome</keyword>
<evidence type="ECO:0000256" key="5">
    <source>
        <dbReference type="ARBA" id="ARBA00022670"/>
    </source>
</evidence>
<evidence type="ECO:0000256" key="10">
    <source>
        <dbReference type="SAM" id="MobiDB-lite"/>
    </source>
</evidence>
<accession>A0A0N4XEZ6</accession>
<evidence type="ECO:0000313" key="12">
    <source>
        <dbReference type="EMBL" id="VDL64342.1"/>
    </source>
</evidence>
<comment type="catalytic activity">
    <reaction evidence="1">
        <text>Thiol-dependent hydrolysis of ester, thioester, amide, peptide and isopeptide bonds formed by the C-terminal Gly of ubiquitin (a 76-residue protein attached to proteins as an intracellular targeting signal).</text>
        <dbReference type="EC" id="3.4.19.12"/>
    </reaction>
</comment>
<dbReference type="Pfam" id="PF00443">
    <property type="entry name" value="UCH"/>
    <property type="match status" value="1"/>
</dbReference>
<name>A0A0N4XEZ6_NIPBR</name>
<gene>
    <name evidence="12" type="ORF">NBR_LOCUS1099</name>
</gene>
<evidence type="ECO:0000256" key="1">
    <source>
        <dbReference type="ARBA" id="ARBA00000707"/>
    </source>
</evidence>
<evidence type="ECO:0000313" key="13">
    <source>
        <dbReference type="Proteomes" id="UP000271162"/>
    </source>
</evidence>
<reference evidence="14" key="1">
    <citation type="submission" date="2017-02" db="UniProtKB">
        <authorList>
            <consortium name="WormBaseParasite"/>
        </authorList>
    </citation>
    <scope>IDENTIFICATION</scope>
</reference>
<dbReference type="WBParaSite" id="NBR_0000109801-mRNA-1">
    <property type="protein sequence ID" value="NBR_0000109801-mRNA-1"/>
    <property type="gene ID" value="NBR_0000109801"/>
</dbReference>
<dbReference type="EMBL" id="UYSL01000740">
    <property type="protein sequence ID" value="VDL64342.1"/>
    <property type="molecule type" value="Genomic_DNA"/>
</dbReference>
<evidence type="ECO:0000256" key="3">
    <source>
        <dbReference type="ARBA" id="ARBA00009085"/>
    </source>
</evidence>
<dbReference type="InterPro" id="IPR001394">
    <property type="entry name" value="Peptidase_C19_UCH"/>
</dbReference>
<dbReference type="GO" id="GO:0004843">
    <property type="term" value="F:cysteine-type deubiquitinase activity"/>
    <property type="evidence" value="ECO:0007669"/>
    <property type="project" value="UniProtKB-EC"/>
</dbReference>
<comment type="subcellular location">
    <subcellularLocation>
        <location evidence="2">Nucleus</location>
    </subcellularLocation>
</comment>
<dbReference type="GO" id="GO:0016579">
    <property type="term" value="P:protein deubiquitination"/>
    <property type="evidence" value="ECO:0007669"/>
    <property type="project" value="InterPro"/>
</dbReference>
<proteinExistence type="inferred from homology"/>
<dbReference type="GO" id="GO:0006508">
    <property type="term" value="P:proteolysis"/>
    <property type="evidence" value="ECO:0007669"/>
    <property type="project" value="UniProtKB-KW"/>
</dbReference>
<dbReference type="PROSITE" id="PS50235">
    <property type="entry name" value="USP_3"/>
    <property type="match status" value="1"/>
</dbReference>
<keyword evidence="8" id="KW-0788">Thiol protease</keyword>
<dbReference type="Gene3D" id="3.90.70.10">
    <property type="entry name" value="Cysteine proteinases"/>
    <property type="match status" value="1"/>
</dbReference>
<evidence type="ECO:0000256" key="9">
    <source>
        <dbReference type="ARBA" id="ARBA00023242"/>
    </source>
</evidence>
<reference evidence="12 13" key="2">
    <citation type="submission" date="2018-11" db="EMBL/GenBank/DDBJ databases">
        <authorList>
            <consortium name="Pathogen Informatics"/>
        </authorList>
    </citation>
    <scope>NUCLEOTIDE SEQUENCE [LARGE SCALE GENOMIC DNA]</scope>
</reference>
<feature type="region of interest" description="Disordered" evidence="10">
    <location>
        <begin position="432"/>
        <end position="465"/>
    </location>
</feature>
<evidence type="ECO:0000256" key="4">
    <source>
        <dbReference type="ARBA" id="ARBA00012759"/>
    </source>
</evidence>
<keyword evidence="5" id="KW-0645">Protease</keyword>
<dbReference type="InterPro" id="IPR050164">
    <property type="entry name" value="Peptidase_C19"/>
</dbReference>
<dbReference type="InterPro" id="IPR038765">
    <property type="entry name" value="Papain-like_cys_pep_sf"/>
</dbReference>
<dbReference type="InterPro" id="IPR028889">
    <property type="entry name" value="USP"/>
</dbReference>
<dbReference type="PANTHER" id="PTHR24006:SF722">
    <property type="entry name" value="UBIQUITIN CARBOXYL-TERMINAL HYDROLASE 48"/>
    <property type="match status" value="1"/>
</dbReference>
<dbReference type="Proteomes" id="UP000271162">
    <property type="component" value="Unassembled WGS sequence"/>
</dbReference>
<dbReference type="InterPro" id="IPR018200">
    <property type="entry name" value="USP_CS"/>
</dbReference>
<keyword evidence="7" id="KW-0378">Hydrolase</keyword>
<evidence type="ECO:0000259" key="11">
    <source>
        <dbReference type="PROSITE" id="PS50235"/>
    </source>
</evidence>